<name>A0ACB9SZZ8_HOLOL</name>
<accession>A0ACB9SZZ8</accession>
<dbReference type="EMBL" id="CM043020">
    <property type="protein sequence ID" value="KAI4460130.1"/>
    <property type="molecule type" value="Genomic_DNA"/>
</dbReference>
<protein>
    <submittedName>
        <fullName evidence="1">Spondin</fullName>
    </submittedName>
</protein>
<evidence type="ECO:0000313" key="2">
    <source>
        <dbReference type="Proteomes" id="UP001056778"/>
    </source>
</evidence>
<gene>
    <name evidence="1" type="ORF">MML48_6g00003894</name>
</gene>
<evidence type="ECO:0000313" key="1">
    <source>
        <dbReference type="EMBL" id="KAI4460130.1"/>
    </source>
</evidence>
<keyword evidence="2" id="KW-1185">Reference proteome</keyword>
<proteinExistence type="predicted"/>
<sequence length="123" mass="14280">MRLAQGKSIFYLDKTWVNEGHTVQKVWTDTSIHNRRQAFNERFTNGLQNPAGRGRRLIFLYIGSCDGFVKDDLLLFEGKKTTDYHDEMNAIVLEEWLSRILNYSPDNAVIVTDNASYADDDRF</sequence>
<reference evidence="1" key="1">
    <citation type="submission" date="2022-04" db="EMBL/GenBank/DDBJ databases">
        <title>Chromosome-scale genome assembly of Holotrichia oblita Faldermann.</title>
        <authorList>
            <person name="Rongchong L."/>
        </authorList>
    </citation>
    <scope>NUCLEOTIDE SEQUENCE</scope>
    <source>
        <strain evidence="1">81SQS9</strain>
    </source>
</reference>
<comment type="caution">
    <text evidence="1">The sequence shown here is derived from an EMBL/GenBank/DDBJ whole genome shotgun (WGS) entry which is preliminary data.</text>
</comment>
<organism evidence="1 2">
    <name type="scientific">Holotrichia oblita</name>
    <name type="common">Chafer beetle</name>
    <dbReference type="NCBI Taxonomy" id="644536"/>
    <lineage>
        <taxon>Eukaryota</taxon>
        <taxon>Metazoa</taxon>
        <taxon>Ecdysozoa</taxon>
        <taxon>Arthropoda</taxon>
        <taxon>Hexapoda</taxon>
        <taxon>Insecta</taxon>
        <taxon>Pterygota</taxon>
        <taxon>Neoptera</taxon>
        <taxon>Endopterygota</taxon>
        <taxon>Coleoptera</taxon>
        <taxon>Polyphaga</taxon>
        <taxon>Scarabaeiformia</taxon>
        <taxon>Scarabaeidae</taxon>
        <taxon>Melolonthinae</taxon>
        <taxon>Holotrichia</taxon>
    </lineage>
</organism>
<dbReference type="Proteomes" id="UP001056778">
    <property type="component" value="Chromosome 6"/>
</dbReference>